<proteinExistence type="predicted"/>
<gene>
    <name evidence="2" type="ORF">MNR06_14205</name>
</gene>
<name>A0ABY4CF64_9BACT</name>
<organism evidence="2 3">
    <name type="scientific">Bdellovibrio reynosensis</name>
    <dbReference type="NCBI Taxonomy" id="2835041"/>
    <lineage>
        <taxon>Bacteria</taxon>
        <taxon>Pseudomonadati</taxon>
        <taxon>Bdellovibrionota</taxon>
        <taxon>Bdellovibrionia</taxon>
        <taxon>Bdellovibrionales</taxon>
        <taxon>Pseudobdellovibrionaceae</taxon>
        <taxon>Bdellovibrio</taxon>
    </lineage>
</organism>
<dbReference type="Proteomes" id="UP000830116">
    <property type="component" value="Chromosome"/>
</dbReference>
<evidence type="ECO:0000256" key="1">
    <source>
        <dbReference type="SAM" id="SignalP"/>
    </source>
</evidence>
<keyword evidence="3" id="KW-1185">Reference proteome</keyword>
<dbReference type="RefSeq" id="WP_243537024.1">
    <property type="nucleotide sequence ID" value="NZ_CP093442.1"/>
</dbReference>
<protein>
    <submittedName>
        <fullName evidence="2">Uncharacterized protein</fullName>
    </submittedName>
</protein>
<accession>A0ABY4CF64</accession>
<feature type="signal peptide" evidence="1">
    <location>
        <begin position="1"/>
        <end position="17"/>
    </location>
</feature>
<keyword evidence="1" id="KW-0732">Signal</keyword>
<sequence>MALLTFCALLGPFCAQGLTSTNVLPEGISSPSFRFGYIDKVGEKYTEDGTLMNLGDYKSVIFNARELVKFNPEAKKLVDALNSFGASQLGDEFNLGVLRVKTEPVIKYFAPVFARGLTKKWTVGLGIPLITYDNKISIDQQFSNIEFYRQQFSGLSPELDQALNTNLATATHQTLHQKGYKPIEDRHESFVGDIQVASVYKLYENRNQAAIYQAQLSLPTGPKYDADDLAALNIFGRTSINNLFAYSHRFFGKLTAVPFISYLVNIPDKVTARVPKDENDSLPDASAKEDVNRHIGNTVSLGQNTFFELNDAWTFGAGYEYAVKSHDEYTGQKNSRYDLLAVNTNTQAHKVKAEASYSTVNSFFKKKALIPMILTVEISDVISGQNVERQLAQEMNVMVFF</sequence>
<evidence type="ECO:0000313" key="3">
    <source>
        <dbReference type="Proteomes" id="UP000830116"/>
    </source>
</evidence>
<reference evidence="2" key="1">
    <citation type="submission" date="2022-03" db="EMBL/GenBank/DDBJ databases">
        <title>Genome Identification and Characterization of new species Bdellovibrio reynosense LBG001 sp. nov. from a Mexico soil sample.</title>
        <authorList>
            <person name="Camilli A."/>
            <person name="Ajao Y."/>
            <person name="Guo X."/>
        </authorList>
    </citation>
    <scope>NUCLEOTIDE SEQUENCE</scope>
    <source>
        <strain evidence="2">LBG001</strain>
    </source>
</reference>
<feature type="chain" id="PRO_5046210568" evidence="1">
    <location>
        <begin position="18"/>
        <end position="401"/>
    </location>
</feature>
<evidence type="ECO:0000313" key="2">
    <source>
        <dbReference type="EMBL" id="UOF00850.1"/>
    </source>
</evidence>
<dbReference type="EMBL" id="CP093442">
    <property type="protein sequence ID" value="UOF00850.1"/>
    <property type="molecule type" value="Genomic_DNA"/>
</dbReference>